<proteinExistence type="predicted"/>
<organism evidence="1">
    <name type="scientific">marine sediment metagenome</name>
    <dbReference type="NCBI Taxonomy" id="412755"/>
    <lineage>
        <taxon>unclassified sequences</taxon>
        <taxon>metagenomes</taxon>
        <taxon>ecological metagenomes</taxon>
    </lineage>
</organism>
<dbReference type="AlphaFoldDB" id="A0A0F8X7J5"/>
<comment type="caution">
    <text evidence="1">The sequence shown here is derived from an EMBL/GenBank/DDBJ whole genome shotgun (WGS) entry which is preliminary data.</text>
</comment>
<name>A0A0F8X7J5_9ZZZZ</name>
<dbReference type="EMBL" id="LAZR01064761">
    <property type="protein sequence ID" value="KKK56900.1"/>
    <property type="molecule type" value="Genomic_DNA"/>
</dbReference>
<evidence type="ECO:0000313" key="1">
    <source>
        <dbReference type="EMBL" id="KKK56900.1"/>
    </source>
</evidence>
<reference evidence="1" key="1">
    <citation type="journal article" date="2015" name="Nature">
        <title>Complex archaea that bridge the gap between prokaryotes and eukaryotes.</title>
        <authorList>
            <person name="Spang A."/>
            <person name="Saw J.H."/>
            <person name="Jorgensen S.L."/>
            <person name="Zaremba-Niedzwiedzka K."/>
            <person name="Martijn J."/>
            <person name="Lind A.E."/>
            <person name="van Eijk R."/>
            <person name="Schleper C."/>
            <person name="Guy L."/>
            <person name="Ettema T.J."/>
        </authorList>
    </citation>
    <scope>NUCLEOTIDE SEQUENCE</scope>
</reference>
<protein>
    <submittedName>
        <fullName evidence="1">Uncharacterized protein</fullName>
    </submittedName>
</protein>
<sequence length="63" mass="7663">MRRIKVDLMFERDGEAQEVWDAMKNYLRNKKIRSQVGETSYIDYHECGHLENKPCVKIERFEK</sequence>
<accession>A0A0F8X7J5</accession>
<gene>
    <name evidence="1" type="ORF">LCGC14_3059890</name>
</gene>